<evidence type="ECO:0000313" key="3">
    <source>
        <dbReference type="Proteomes" id="UP001314169"/>
    </source>
</evidence>
<name>A0ABP0AED9_PIPNA</name>
<reference evidence="2" key="1">
    <citation type="submission" date="2023-12" db="EMBL/GenBank/DDBJ databases">
        <authorList>
            <person name="Brown T."/>
        </authorList>
    </citation>
    <scope>NUCLEOTIDE SEQUENCE</scope>
</reference>
<gene>
    <name evidence="2" type="ORF">MPIPNATIZW_LOCUS16515</name>
</gene>
<feature type="region of interest" description="Disordered" evidence="1">
    <location>
        <begin position="49"/>
        <end position="68"/>
    </location>
</feature>
<proteinExistence type="predicted"/>
<accession>A0ABP0AED9</accession>
<protein>
    <submittedName>
        <fullName evidence="2">Uncharacterized protein</fullName>
    </submittedName>
</protein>
<dbReference type="EMBL" id="OY882865">
    <property type="protein sequence ID" value="CAK6448209.1"/>
    <property type="molecule type" value="Genomic_DNA"/>
</dbReference>
<evidence type="ECO:0000256" key="1">
    <source>
        <dbReference type="SAM" id="MobiDB-lite"/>
    </source>
</evidence>
<dbReference type="Proteomes" id="UP001314169">
    <property type="component" value="Chromosome 8"/>
</dbReference>
<keyword evidence="3" id="KW-1185">Reference proteome</keyword>
<organism evidence="2 3">
    <name type="scientific">Pipistrellus nathusii</name>
    <name type="common">Nathusius' pipistrelle</name>
    <dbReference type="NCBI Taxonomy" id="59473"/>
    <lineage>
        <taxon>Eukaryota</taxon>
        <taxon>Metazoa</taxon>
        <taxon>Chordata</taxon>
        <taxon>Craniata</taxon>
        <taxon>Vertebrata</taxon>
        <taxon>Euteleostomi</taxon>
        <taxon>Mammalia</taxon>
        <taxon>Eutheria</taxon>
        <taxon>Laurasiatheria</taxon>
        <taxon>Chiroptera</taxon>
        <taxon>Yangochiroptera</taxon>
        <taxon>Vespertilionidae</taxon>
        <taxon>Pipistrellus</taxon>
    </lineage>
</organism>
<evidence type="ECO:0000313" key="2">
    <source>
        <dbReference type="EMBL" id="CAK6448209.1"/>
    </source>
</evidence>
<sequence length="100" mass="11357">MSHLVRAWQISFRDVDRVTFSDSVRRQFGESNSEIRGQPRPFWLKPQSATEVGEGRLGPGLHRKQPSFRKGRRCSCGDNLFNIGIGKSTGKCPFKNSRGY</sequence>